<accession>A0A1I0TX78</accession>
<organism evidence="1 2">
    <name type="scientific">Rhodococcoides kroppenstedtii</name>
    <dbReference type="NCBI Taxonomy" id="293050"/>
    <lineage>
        <taxon>Bacteria</taxon>
        <taxon>Bacillati</taxon>
        <taxon>Actinomycetota</taxon>
        <taxon>Actinomycetes</taxon>
        <taxon>Mycobacteriales</taxon>
        <taxon>Nocardiaceae</taxon>
        <taxon>Rhodococcoides</taxon>
    </lineage>
</organism>
<sequence length="151" mass="17051">MTDIRLENFLLSSLAEDWMSFGEFLFFAGRITPRTSAPPDVAEVVRDLATRGLIELGGWSDDGRFEVWDVSVDEALHRIAHGYQGEAGYLNGNTEVLGRTEVFRANLTALGEERLSELGDPYDNYGDPWSEVPHLRIARTVPPWREVDDRP</sequence>
<gene>
    <name evidence="1" type="ORF">SAMN05444374_110114</name>
</gene>
<evidence type="ECO:0000313" key="1">
    <source>
        <dbReference type="EMBL" id="SFA56315.1"/>
    </source>
</evidence>
<name>A0A1I0TX78_9NOCA</name>
<protein>
    <submittedName>
        <fullName evidence="1">Uncharacterized protein</fullName>
    </submittedName>
</protein>
<evidence type="ECO:0000313" key="2">
    <source>
        <dbReference type="Proteomes" id="UP000182054"/>
    </source>
</evidence>
<dbReference type="OrthoDB" id="4484108at2"/>
<dbReference type="EMBL" id="FOJN01000010">
    <property type="protein sequence ID" value="SFA56315.1"/>
    <property type="molecule type" value="Genomic_DNA"/>
</dbReference>
<dbReference type="Proteomes" id="UP000182054">
    <property type="component" value="Unassembled WGS sequence"/>
</dbReference>
<dbReference type="AlphaFoldDB" id="A0A1I0TX78"/>
<reference evidence="1 2" key="1">
    <citation type="submission" date="2016-10" db="EMBL/GenBank/DDBJ databases">
        <authorList>
            <person name="de Groot N.N."/>
        </authorList>
    </citation>
    <scope>NUCLEOTIDE SEQUENCE [LARGE SCALE GENOMIC DNA]</scope>
    <source>
        <strain evidence="1 2">DSM 44908</strain>
    </source>
</reference>
<proteinExistence type="predicted"/>
<dbReference type="GeneID" id="85486552"/>
<dbReference type="RefSeq" id="WP_068365389.1">
    <property type="nucleotide sequence ID" value="NZ_FOJN01000010.1"/>
</dbReference>